<proteinExistence type="predicted"/>
<sequence length="168" mass="18561">MKSSSLPRHLDNILRILSSNPSNLTVQKCLQNVANDVTSRIQAKRVLPKLDITVDLDKKLNQIDFGSLVAAGNNMSHTYIKPSTFNSNTMSRGNCSGPANTSYEVHDINTDPSANSSYTVSHGKNSCLAEAVNKMNHIHINPLVNKFNRIHFGKTKSSKIVINKLEKM</sequence>
<dbReference type="EMBL" id="VUJU01000724">
    <property type="protein sequence ID" value="KAF0768661.1"/>
    <property type="molecule type" value="Genomic_DNA"/>
</dbReference>
<name>A0A6G0ZDA8_APHCR</name>
<organism evidence="1 2">
    <name type="scientific">Aphis craccivora</name>
    <name type="common">Cowpea aphid</name>
    <dbReference type="NCBI Taxonomy" id="307492"/>
    <lineage>
        <taxon>Eukaryota</taxon>
        <taxon>Metazoa</taxon>
        <taxon>Ecdysozoa</taxon>
        <taxon>Arthropoda</taxon>
        <taxon>Hexapoda</taxon>
        <taxon>Insecta</taxon>
        <taxon>Pterygota</taxon>
        <taxon>Neoptera</taxon>
        <taxon>Paraneoptera</taxon>
        <taxon>Hemiptera</taxon>
        <taxon>Sternorrhyncha</taxon>
        <taxon>Aphidomorpha</taxon>
        <taxon>Aphidoidea</taxon>
        <taxon>Aphididae</taxon>
        <taxon>Aphidini</taxon>
        <taxon>Aphis</taxon>
        <taxon>Aphis</taxon>
    </lineage>
</organism>
<comment type="caution">
    <text evidence="1">The sequence shown here is derived from an EMBL/GenBank/DDBJ whole genome shotgun (WGS) entry which is preliminary data.</text>
</comment>
<dbReference type="AlphaFoldDB" id="A0A6G0ZDA8"/>
<accession>A0A6G0ZDA8</accession>
<protein>
    <submittedName>
        <fullName evidence="1">Uncharacterized protein</fullName>
    </submittedName>
</protein>
<gene>
    <name evidence="1" type="ORF">FWK35_00014751</name>
</gene>
<keyword evidence="2" id="KW-1185">Reference proteome</keyword>
<reference evidence="1 2" key="1">
    <citation type="submission" date="2019-08" db="EMBL/GenBank/DDBJ databases">
        <title>Whole genome of Aphis craccivora.</title>
        <authorList>
            <person name="Voronova N.V."/>
            <person name="Shulinski R.S."/>
            <person name="Bandarenka Y.V."/>
            <person name="Zhorov D.G."/>
            <person name="Warner D."/>
        </authorList>
    </citation>
    <scope>NUCLEOTIDE SEQUENCE [LARGE SCALE GENOMIC DNA]</scope>
    <source>
        <strain evidence="1">180601</strain>
        <tissue evidence="1">Whole Body</tissue>
    </source>
</reference>
<dbReference type="Proteomes" id="UP000478052">
    <property type="component" value="Unassembled WGS sequence"/>
</dbReference>
<evidence type="ECO:0000313" key="1">
    <source>
        <dbReference type="EMBL" id="KAF0768661.1"/>
    </source>
</evidence>
<evidence type="ECO:0000313" key="2">
    <source>
        <dbReference type="Proteomes" id="UP000478052"/>
    </source>
</evidence>